<keyword evidence="7" id="KW-1185">Reference proteome</keyword>
<dbReference type="InterPro" id="IPR029063">
    <property type="entry name" value="SAM-dependent_MTases_sf"/>
</dbReference>
<dbReference type="Proteomes" id="UP000199055">
    <property type="component" value="Unassembled WGS sequence"/>
</dbReference>
<dbReference type="PANTHER" id="PTHR45875:SF1">
    <property type="entry name" value="METHYLTRANSFERASE N6AMT1"/>
    <property type="match status" value="1"/>
</dbReference>
<sequence>MLLLRPPGVYAPQDDTWLLRQALHDAALAPGARVLDLCTGTGVLAMTALRMGAAEAVALDASPRAVLAARCNAWLHRLPLTVRRGDLTDALAEAEHGRPFDVVLTNPPYVPSPRRELPRRGAAMCWDGGPDGRAVLDRLCAYAPSLLARGATMLMVHSALCGTQVTLGLLRERGLKSSVVARTTIPFGPVLRERAAWLEERGLIAPGQRTEELVVVRADRP</sequence>
<gene>
    <name evidence="6" type="ORF">SAMN05216481_10283</name>
</gene>
<dbReference type="SUPFAM" id="SSF53335">
    <property type="entry name" value="S-adenosyl-L-methionine-dependent methyltransferases"/>
    <property type="match status" value="1"/>
</dbReference>
<dbReference type="NCBIfam" id="TIGR00537">
    <property type="entry name" value="hemK_rel_arch"/>
    <property type="match status" value="1"/>
</dbReference>
<dbReference type="STRING" id="403935.SAMN05216481_10283"/>
<evidence type="ECO:0000256" key="2">
    <source>
        <dbReference type="ARBA" id="ARBA00022603"/>
    </source>
</evidence>
<evidence type="ECO:0000256" key="3">
    <source>
        <dbReference type="ARBA" id="ARBA00022679"/>
    </source>
</evidence>
<proteinExistence type="inferred from homology"/>
<evidence type="ECO:0000256" key="1">
    <source>
        <dbReference type="ARBA" id="ARBA00006149"/>
    </source>
</evidence>
<reference evidence="6 7" key="1">
    <citation type="submission" date="2016-10" db="EMBL/GenBank/DDBJ databases">
        <authorList>
            <person name="de Groot N.N."/>
        </authorList>
    </citation>
    <scope>NUCLEOTIDE SEQUENCE [LARGE SCALE GENOMIC DNA]</scope>
    <source>
        <strain evidence="6 7">CGMCC 4.3519</strain>
    </source>
</reference>
<dbReference type="EMBL" id="FOET01000002">
    <property type="protein sequence ID" value="SEP81740.1"/>
    <property type="molecule type" value="Genomic_DNA"/>
</dbReference>
<accession>A0A1H9AY94</accession>
<dbReference type="GO" id="GO:0032259">
    <property type="term" value="P:methylation"/>
    <property type="evidence" value="ECO:0007669"/>
    <property type="project" value="UniProtKB-KW"/>
</dbReference>
<evidence type="ECO:0000313" key="6">
    <source>
        <dbReference type="EMBL" id="SEP81740.1"/>
    </source>
</evidence>
<evidence type="ECO:0000259" key="5">
    <source>
        <dbReference type="Pfam" id="PF05175"/>
    </source>
</evidence>
<dbReference type="Gene3D" id="3.40.50.150">
    <property type="entry name" value="Vaccinia Virus protein VP39"/>
    <property type="match status" value="1"/>
</dbReference>
<dbReference type="PROSITE" id="PS00092">
    <property type="entry name" value="N6_MTASE"/>
    <property type="match status" value="1"/>
</dbReference>
<dbReference type="InterPro" id="IPR007848">
    <property type="entry name" value="Small_mtfrase_dom"/>
</dbReference>
<dbReference type="InterPro" id="IPR002052">
    <property type="entry name" value="DNA_methylase_N6_adenine_CS"/>
</dbReference>
<dbReference type="GO" id="GO:0008276">
    <property type="term" value="F:protein methyltransferase activity"/>
    <property type="evidence" value="ECO:0007669"/>
    <property type="project" value="TreeGrafter"/>
</dbReference>
<dbReference type="InterPro" id="IPR052190">
    <property type="entry name" value="Euk-Arch_PrmC-MTase"/>
</dbReference>
<dbReference type="AlphaFoldDB" id="A0A1H9AY94"/>
<comment type="similarity">
    <text evidence="1">Belongs to the eukaryotic/archaeal PrmC-related family.</text>
</comment>
<dbReference type="RefSeq" id="WP_177213888.1">
    <property type="nucleotide sequence ID" value="NZ_FOET01000002.1"/>
</dbReference>
<protein>
    <submittedName>
        <fullName evidence="6">Release factor glutamine methyltransferase</fullName>
    </submittedName>
</protein>
<evidence type="ECO:0000313" key="7">
    <source>
        <dbReference type="Proteomes" id="UP000199055"/>
    </source>
</evidence>
<organism evidence="6 7">
    <name type="scientific">Streptomyces radiopugnans</name>
    <dbReference type="NCBI Taxonomy" id="403935"/>
    <lineage>
        <taxon>Bacteria</taxon>
        <taxon>Bacillati</taxon>
        <taxon>Actinomycetota</taxon>
        <taxon>Actinomycetes</taxon>
        <taxon>Kitasatosporales</taxon>
        <taxon>Streptomycetaceae</taxon>
        <taxon>Streptomyces</taxon>
    </lineage>
</organism>
<keyword evidence="4" id="KW-0949">S-adenosyl-L-methionine</keyword>
<dbReference type="PANTHER" id="PTHR45875">
    <property type="entry name" value="METHYLTRANSFERASE N6AMT1"/>
    <property type="match status" value="1"/>
</dbReference>
<dbReference type="GO" id="GO:0008757">
    <property type="term" value="F:S-adenosylmethionine-dependent methyltransferase activity"/>
    <property type="evidence" value="ECO:0007669"/>
    <property type="project" value="TreeGrafter"/>
</dbReference>
<dbReference type="Pfam" id="PF05175">
    <property type="entry name" value="MTS"/>
    <property type="match status" value="1"/>
</dbReference>
<keyword evidence="2 6" id="KW-0489">Methyltransferase</keyword>
<feature type="domain" description="Methyltransferase small" evidence="5">
    <location>
        <begin position="16"/>
        <end position="109"/>
    </location>
</feature>
<dbReference type="GO" id="GO:0003676">
    <property type="term" value="F:nucleic acid binding"/>
    <property type="evidence" value="ECO:0007669"/>
    <property type="project" value="InterPro"/>
</dbReference>
<dbReference type="CDD" id="cd02440">
    <property type="entry name" value="AdoMet_MTases"/>
    <property type="match status" value="1"/>
</dbReference>
<dbReference type="GO" id="GO:0035657">
    <property type="term" value="C:eRF1 methyltransferase complex"/>
    <property type="evidence" value="ECO:0007669"/>
    <property type="project" value="TreeGrafter"/>
</dbReference>
<name>A0A1H9AY94_9ACTN</name>
<evidence type="ECO:0000256" key="4">
    <source>
        <dbReference type="ARBA" id="ARBA00022691"/>
    </source>
</evidence>
<keyword evidence="3 6" id="KW-0808">Transferase</keyword>
<dbReference type="InterPro" id="IPR004557">
    <property type="entry name" value="PrmC-related"/>
</dbReference>